<dbReference type="RefSeq" id="WP_012472784.1">
    <property type="nucleotide sequence ID" value="NC_010830.1"/>
</dbReference>
<evidence type="ECO:0000256" key="7">
    <source>
        <dbReference type="PIRSR" id="PIRSR611782-2"/>
    </source>
</evidence>
<dbReference type="STRING" id="452471.Aasi_0618"/>
<keyword evidence="4" id="KW-0378">Hydrolase</keyword>
<dbReference type="Pfam" id="PF13365">
    <property type="entry name" value="Trypsin_2"/>
    <property type="match status" value="1"/>
</dbReference>
<evidence type="ECO:0000256" key="2">
    <source>
        <dbReference type="ARBA" id="ARBA00022729"/>
    </source>
</evidence>
<keyword evidence="8" id="KW-0812">Transmembrane</keyword>
<dbReference type="KEGG" id="aas:Aasi_0618"/>
<organism evidence="10 11">
    <name type="scientific">Amoebophilus asiaticus (strain 5a2)</name>
    <dbReference type="NCBI Taxonomy" id="452471"/>
    <lineage>
        <taxon>Bacteria</taxon>
        <taxon>Pseudomonadati</taxon>
        <taxon>Bacteroidota</taxon>
        <taxon>Cytophagia</taxon>
        <taxon>Cytophagales</taxon>
        <taxon>Amoebophilaceae</taxon>
        <taxon>Candidatus Amoebophilus</taxon>
    </lineage>
</organism>
<protein>
    <recommendedName>
        <fullName evidence="9">PDZ domain-containing protein</fullName>
    </recommendedName>
</protein>
<dbReference type="InterPro" id="IPR011782">
    <property type="entry name" value="Pept_S1C_Do"/>
</dbReference>
<keyword evidence="1" id="KW-0645">Protease</keyword>
<dbReference type="InterPro" id="IPR051201">
    <property type="entry name" value="Chloro_Bact_Ser_Proteases"/>
</dbReference>
<dbReference type="eggNOG" id="COG0265">
    <property type="taxonomic scope" value="Bacteria"/>
</dbReference>
<gene>
    <name evidence="10" type="ordered locus">Aasi_0618</name>
</gene>
<name>B3ES14_AMOA5</name>
<dbReference type="NCBIfam" id="TIGR02037">
    <property type="entry name" value="degP_htrA_DO"/>
    <property type="match status" value="1"/>
</dbReference>
<feature type="binding site" evidence="7">
    <location>
        <position position="143"/>
    </location>
    <ligand>
        <name>substrate</name>
    </ligand>
</feature>
<sequence length="503" mass="54424">MPYKKQKKNLYIISLVVILCAITLSLYSLFNSNRNQPIGKRSATNQQHSIQLTQLTVPTTPIAPETPNFVSAAQKATPAVVHITAKYEAKIMRRGTSPIEELFKDFLGEGFELGPKEYKTQPGAAFGSGVIISEDGYIVTNNHVIDKADQIEVTLDDNRRYTAKVVGTDPDTDLALLKIEEKKLSFLVFGDSDKLQVGEWVLAVGNPFNLTSTVTKGIVSAKARRADIARSGGGIKIEAFIQTDAAVNKGNSGGALVNLQGELVGINTAISTPTGAFAGYSFAIPSSIVQRIISDLKKYGTVQRAILGIFPLDVNADLVEEKKLKRFDGVYVNGFSERSAAAEAGLKEGDIIIAINNTKIKNLAQLHEHLTHYQPGDKVNVLIDRKGKEINITVTLKNALNEIKIVHGQGSIEVEGATFEPLDQATKQKLGLKAGVQIKGIKTGKWQQAGIKKGFIVVAIDKEPIETLDQLATILNSKKGGILIEGIYPNGTKAYYGIGWGDL</sequence>
<dbReference type="InterPro" id="IPR009003">
    <property type="entry name" value="Peptidase_S1_PA"/>
</dbReference>
<keyword evidence="2" id="KW-0732">Signal</keyword>
<keyword evidence="8" id="KW-1133">Transmembrane helix</keyword>
<dbReference type="Gene3D" id="2.40.10.120">
    <property type="match status" value="1"/>
</dbReference>
<dbReference type="Gene3D" id="2.30.42.10">
    <property type="match status" value="2"/>
</dbReference>
<dbReference type="SUPFAM" id="SSF50494">
    <property type="entry name" value="Trypsin-like serine proteases"/>
    <property type="match status" value="1"/>
</dbReference>
<dbReference type="EMBL" id="CP001102">
    <property type="protein sequence ID" value="ACE06016.1"/>
    <property type="molecule type" value="Genomic_DNA"/>
</dbReference>
<dbReference type="HOGENOM" id="CLU_020120_1_0_10"/>
<feature type="domain" description="PDZ" evidence="9">
    <location>
        <begin position="329"/>
        <end position="387"/>
    </location>
</feature>
<dbReference type="SUPFAM" id="SSF50156">
    <property type="entry name" value="PDZ domain-like"/>
    <property type="match status" value="1"/>
</dbReference>
<evidence type="ECO:0000313" key="10">
    <source>
        <dbReference type="EMBL" id="ACE06016.1"/>
    </source>
</evidence>
<proteinExistence type="predicted"/>
<dbReference type="InterPro" id="IPR001940">
    <property type="entry name" value="Peptidase_S1C"/>
</dbReference>
<evidence type="ECO:0000313" key="11">
    <source>
        <dbReference type="Proteomes" id="UP000001227"/>
    </source>
</evidence>
<feature type="binding site" evidence="7">
    <location>
        <begin position="250"/>
        <end position="252"/>
    </location>
    <ligand>
        <name>substrate</name>
    </ligand>
</feature>
<evidence type="ECO:0000256" key="6">
    <source>
        <dbReference type="PIRSR" id="PIRSR611782-1"/>
    </source>
</evidence>
<dbReference type="Pfam" id="PF13180">
    <property type="entry name" value="PDZ_2"/>
    <property type="match status" value="1"/>
</dbReference>
<feature type="active site" description="Charge relay system" evidence="6">
    <location>
        <position position="252"/>
    </location>
</feature>
<feature type="transmembrane region" description="Helical" evidence="8">
    <location>
        <begin position="12"/>
        <end position="30"/>
    </location>
</feature>
<reference evidence="10 11" key="1">
    <citation type="journal article" date="2010" name="J. Bacteriol.">
        <title>The genome of the amoeba symbiont 'Candidatus Amoebophilus asiaticus' reveals common mechanisms for host cell interaction among amoeba-associated bacteria.</title>
        <authorList>
            <person name="Schmitz-Esser S."/>
            <person name="Tischler P."/>
            <person name="Arnold R."/>
            <person name="Montanaro J."/>
            <person name="Wagner M."/>
            <person name="Rattei T."/>
            <person name="Horn M."/>
        </authorList>
    </citation>
    <scope>NUCLEOTIDE SEQUENCE [LARGE SCALE GENOMIC DNA]</scope>
    <source>
        <strain evidence="10 11">5a2</strain>
    </source>
</reference>
<dbReference type="SMART" id="SM00228">
    <property type="entry name" value="PDZ"/>
    <property type="match status" value="1"/>
</dbReference>
<evidence type="ECO:0000256" key="8">
    <source>
        <dbReference type="SAM" id="Phobius"/>
    </source>
</evidence>
<dbReference type="PANTHER" id="PTHR43343:SF3">
    <property type="entry name" value="PROTEASE DO-LIKE 8, CHLOROPLASTIC"/>
    <property type="match status" value="1"/>
</dbReference>
<dbReference type="OrthoDB" id="9758917at2"/>
<dbReference type="PRINTS" id="PR00834">
    <property type="entry name" value="PROTEASES2C"/>
</dbReference>
<evidence type="ECO:0000256" key="4">
    <source>
        <dbReference type="ARBA" id="ARBA00022801"/>
    </source>
</evidence>
<dbReference type="InterPro" id="IPR001478">
    <property type="entry name" value="PDZ"/>
</dbReference>
<keyword evidence="3" id="KW-0677">Repeat</keyword>
<feature type="active site" description="Charge relay system" evidence="6">
    <location>
        <position position="143"/>
    </location>
</feature>
<dbReference type="PANTHER" id="PTHR43343">
    <property type="entry name" value="PEPTIDASE S12"/>
    <property type="match status" value="1"/>
</dbReference>
<keyword evidence="8" id="KW-0472">Membrane</keyword>
<evidence type="ECO:0000256" key="3">
    <source>
        <dbReference type="ARBA" id="ARBA00022737"/>
    </source>
</evidence>
<feature type="binding site" evidence="7">
    <location>
        <position position="173"/>
    </location>
    <ligand>
        <name>substrate</name>
    </ligand>
</feature>
<evidence type="ECO:0000259" key="9">
    <source>
        <dbReference type="PROSITE" id="PS50106"/>
    </source>
</evidence>
<keyword evidence="11" id="KW-1185">Reference proteome</keyword>
<dbReference type="InterPro" id="IPR036034">
    <property type="entry name" value="PDZ_sf"/>
</dbReference>
<feature type="active site" description="Charge relay system" evidence="6">
    <location>
        <position position="173"/>
    </location>
</feature>
<evidence type="ECO:0000256" key="1">
    <source>
        <dbReference type="ARBA" id="ARBA00022670"/>
    </source>
</evidence>
<dbReference type="PROSITE" id="PS50106">
    <property type="entry name" value="PDZ"/>
    <property type="match status" value="1"/>
</dbReference>
<evidence type="ECO:0000256" key="5">
    <source>
        <dbReference type="ARBA" id="ARBA00022825"/>
    </source>
</evidence>
<dbReference type="GO" id="GO:0004252">
    <property type="term" value="F:serine-type endopeptidase activity"/>
    <property type="evidence" value="ECO:0007669"/>
    <property type="project" value="InterPro"/>
</dbReference>
<accession>B3ES14</accession>
<dbReference type="AlphaFoldDB" id="B3ES14"/>
<keyword evidence="5" id="KW-0720">Serine protease</keyword>
<dbReference type="Proteomes" id="UP000001227">
    <property type="component" value="Chromosome"/>
</dbReference>
<dbReference type="GO" id="GO:0006508">
    <property type="term" value="P:proteolysis"/>
    <property type="evidence" value="ECO:0007669"/>
    <property type="project" value="UniProtKB-KW"/>
</dbReference>